<gene>
    <name evidence="2" type="ORF">KGF56_001677</name>
</gene>
<evidence type="ECO:0000256" key="1">
    <source>
        <dbReference type="SAM" id="Phobius"/>
    </source>
</evidence>
<dbReference type="Proteomes" id="UP001202479">
    <property type="component" value="Unassembled WGS sequence"/>
</dbReference>
<protein>
    <submittedName>
        <fullName evidence="2">Uncharacterized protein</fullName>
    </submittedName>
</protein>
<comment type="caution">
    <text evidence="2">The sequence shown here is derived from an EMBL/GenBank/DDBJ whole genome shotgun (WGS) entry which is preliminary data.</text>
</comment>
<keyword evidence="1" id="KW-0812">Transmembrane</keyword>
<dbReference type="EMBL" id="JAHUZD010000028">
    <property type="protein sequence ID" value="KAI3405659.1"/>
    <property type="molecule type" value="Genomic_DNA"/>
</dbReference>
<keyword evidence="3" id="KW-1185">Reference proteome</keyword>
<feature type="transmembrane region" description="Helical" evidence="1">
    <location>
        <begin position="302"/>
        <end position="321"/>
    </location>
</feature>
<keyword evidence="1" id="KW-0472">Membrane</keyword>
<dbReference type="AlphaFoldDB" id="A0AAI9SZ78"/>
<proteinExistence type="predicted"/>
<organism evidence="2 3">
    <name type="scientific">Candida oxycetoniae</name>
    <dbReference type="NCBI Taxonomy" id="497107"/>
    <lineage>
        <taxon>Eukaryota</taxon>
        <taxon>Fungi</taxon>
        <taxon>Dikarya</taxon>
        <taxon>Ascomycota</taxon>
        <taxon>Saccharomycotina</taxon>
        <taxon>Pichiomycetes</taxon>
        <taxon>Debaryomycetaceae</taxon>
        <taxon>Candida/Lodderomyces clade</taxon>
        <taxon>Candida</taxon>
    </lineage>
</organism>
<evidence type="ECO:0000313" key="2">
    <source>
        <dbReference type="EMBL" id="KAI3405659.1"/>
    </source>
</evidence>
<accession>A0AAI9SZ78</accession>
<keyword evidence="1" id="KW-1133">Transmembrane helix</keyword>
<name>A0AAI9SZ78_9ASCO</name>
<sequence>MPYTVGNKRIILSEDLSESDQKLLLKHSKVFRYCLNNACIKFLLNLKKIIHLYSDIMIIYSTLLNKIPHYDDITHMTSRCKTNLLRLEDDFNDFFGHGIRNAYDSSCDNSDEHKFDLVANWCDQNYEKGMKPGFQLWLKASMAMFEQIDKTLLCIELFFSSYTNLKKLLIPFLKEQTSSLQHSLKLVDHYLQVPLIVDDISKNEYDQQVFQNLKEIEKITSGIEKEAGNLNTAFVTFDGSLSMYTNILLGKAILKRYIESRYCQLIKRREICCQASERVVSIPLTEDKPCYNPSMKFLGKTLTYFVMAIMMLVIIVFYRFYKIIFET</sequence>
<dbReference type="GeneID" id="73379294"/>
<reference evidence="2" key="1">
    <citation type="journal article" date="2022" name="DNA Res.">
        <title>Genome analysis of five recently described species of the CUG-Ser clade uncovers Candida theae as a new hybrid lineage with pathogenic potential in the Candida parapsilosis species complex.</title>
        <authorList>
            <person name="Mixao V."/>
            <person name="Del Olmo V."/>
            <person name="Hegedusova E."/>
            <person name="Saus E."/>
            <person name="Pryszcz L."/>
            <person name="Cillingova A."/>
            <person name="Nosek J."/>
            <person name="Gabaldon T."/>
        </authorList>
    </citation>
    <scope>NUCLEOTIDE SEQUENCE</scope>
    <source>
        <strain evidence="2">CBS 10844</strain>
    </source>
</reference>
<evidence type="ECO:0000313" key="3">
    <source>
        <dbReference type="Proteomes" id="UP001202479"/>
    </source>
</evidence>
<dbReference type="RefSeq" id="XP_049181404.1">
    <property type="nucleotide sequence ID" value="XM_049322825.1"/>
</dbReference>